<dbReference type="PROSITE" id="PS00870">
    <property type="entry name" value="CLPAB_1"/>
    <property type="match status" value="1"/>
</dbReference>
<feature type="domain" description="Clp R" evidence="9">
    <location>
        <begin position="1"/>
        <end position="148"/>
    </location>
</feature>
<proteinExistence type="inferred from homology"/>
<dbReference type="InterPro" id="IPR003959">
    <property type="entry name" value="ATPase_AAA_core"/>
</dbReference>
<evidence type="ECO:0000256" key="7">
    <source>
        <dbReference type="RuleBase" id="RU004432"/>
    </source>
</evidence>
<dbReference type="PROSITE" id="PS51903">
    <property type="entry name" value="CLP_R"/>
    <property type="match status" value="1"/>
</dbReference>
<evidence type="ECO:0000256" key="6">
    <source>
        <dbReference type="PROSITE-ProRule" id="PRU01251"/>
    </source>
</evidence>
<keyword evidence="11" id="KW-1185">Reference proteome</keyword>
<dbReference type="EMBL" id="QFAY01000001">
    <property type="protein sequence ID" value="MBP2619905.1"/>
    <property type="molecule type" value="Genomic_DNA"/>
</dbReference>
<dbReference type="Pfam" id="PF17871">
    <property type="entry name" value="AAA_lid_9"/>
    <property type="match status" value="1"/>
</dbReference>
<dbReference type="SUPFAM" id="SSF81923">
    <property type="entry name" value="Double Clp-N motif"/>
    <property type="match status" value="1"/>
</dbReference>
<dbReference type="InterPro" id="IPR004176">
    <property type="entry name" value="Clp_R_N"/>
</dbReference>
<protein>
    <submittedName>
        <fullName evidence="10">AAA family ATPase</fullName>
    </submittedName>
</protein>
<keyword evidence="4 7" id="KW-0143">Chaperone</keyword>
<gene>
    <name evidence="10" type="ORF">DHL47_00855</name>
</gene>
<dbReference type="Gene3D" id="1.10.8.60">
    <property type="match status" value="2"/>
</dbReference>
<comment type="function">
    <text evidence="5">Part of a stress-induced multi-chaperone system, it is involved in the recovery of the cell from heat-induced damage, in cooperation with DnaK, DnaJ and GrpE. Acts before DnaK, in the processing of protein aggregates. Protein binding stimulates the ATPase activity; ATP hydrolysis unfolds the denatured protein aggregates, which probably helps expose new hydrophobic binding sites on the surface of ClpB-bound aggregates, contributing to the solubilization and refolding of denatured protein aggregates by DnaK.</text>
</comment>
<dbReference type="InterPro" id="IPR018368">
    <property type="entry name" value="ClpA/B_CS1"/>
</dbReference>
<name>A0ABS5ATU3_9STRE</name>
<evidence type="ECO:0000313" key="10">
    <source>
        <dbReference type="EMBL" id="MBP2619905.1"/>
    </source>
</evidence>
<evidence type="ECO:0000256" key="5">
    <source>
        <dbReference type="ARBA" id="ARBA00025613"/>
    </source>
</evidence>
<evidence type="ECO:0000256" key="4">
    <source>
        <dbReference type="ARBA" id="ARBA00023186"/>
    </source>
</evidence>
<evidence type="ECO:0000313" key="11">
    <source>
        <dbReference type="Proteomes" id="UP001519349"/>
    </source>
</evidence>
<dbReference type="Pfam" id="PF02861">
    <property type="entry name" value="Clp_N"/>
    <property type="match status" value="1"/>
</dbReference>
<dbReference type="PROSITE" id="PS00871">
    <property type="entry name" value="CLPAB_2"/>
    <property type="match status" value="1"/>
</dbReference>
<dbReference type="SMART" id="SM00382">
    <property type="entry name" value="AAA"/>
    <property type="match status" value="2"/>
</dbReference>
<dbReference type="CDD" id="cd19499">
    <property type="entry name" value="RecA-like_ClpB_Hsp104-like"/>
    <property type="match status" value="1"/>
</dbReference>
<keyword evidence="1 6" id="KW-0677">Repeat</keyword>
<keyword evidence="8" id="KW-0175">Coiled coil</keyword>
<dbReference type="Pfam" id="PF10431">
    <property type="entry name" value="ClpB_D2-small"/>
    <property type="match status" value="1"/>
</dbReference>
<evidence type="ECO:0000259" key="9">
    <source>
        <dbReference type="PROSITE" id="PS51903"/>
    </source>
</evidence>
<dbReference type="SUPFAM" id="SSF52540">
    <property type="entry name" value="P-loop containing nucleoside triphosphate hydrolases"/>
    <property type="match status" value="2"/>
</dbReference>
<evidence type="ECO:0000256" key="8">
    <source>
        <dbReference type="SAM" id="Coils"/>
    </source>
</evidence>
<dbReference type="Gene3D" id="1.10.1780.10">
    <property type="entry name" value="Clp, N-terminal domain"/>
    <property type="match status" value="1"/>
</dbReference>
<dbReference type="Pfam" id="PF00004">
    <property type="entry name" value="AAA"/>
    <property type="match status" value="1"/>
</dbReference>
<dbReference type="InterPro" id="IPR019489">
    <property type="entry name" value="Clp_ATPase_C"/>
</dbReference>
<dbReference type="InterPro" id="IPR003593">
    <property type="entry name" value="AAA+_ATPase"/>
</dbReference>
<dbReference type="InterPro" id="IPR001270">
    <property type="entry name" value="ClpA/B"/>
</dbReference>
<comment type="similarity">
    <text evidence="7">Belongs to the ClpA/ClpB family.</text>
</comment>
<dbReference type="InterPro" id="IPR027417">
    <property type="entry name" value="P-loop_NTPase"/>
</dbReference>
<feature type="coiled-coil region" evidence="8">
    <location>
        <begin position="85"/>
        <end position="112"/>
    </location>
</feature>
<evidence type="ECO:0000256" key="2">
    <source>
        <dbReference type="ARBA" id="ARBA00022741"/>
    </source>
</evidence>
<dbReference type="Gene3D" id="3.40.50.300">
    <property type="entry name" value="P-loop containing nucleotide triphosphate hydrolases"/>
    <property type="match status" value="2"/>
</dbReference>
<reference evidence="10 11" key="1">
    <citation type="submission" date="2018-05" db="EMBL/GenBank/DDBJ databases">
        <title>Draft genome sequence of Streptococcus panodentis CCUG 70867T.</title>
        <authorList>
            <person name="Salva-Serra F."/>
            <person name="Mendez V."/>
            <person name="Jaen-Luchoro D."/>
            <person name="Gonzales-Siles L."/>
            <person name="Karlsson R."/>
            <person name="Engstrom-Jakobsson H."/>
            <person name="Busquets A."/>
            <person name="Gomila M."/>
            <person name="Pineiro-Iglesias B."/>
            <person name="Bennasar-Figueras A."/>
            <person name="Seeger M."/>
            <person name="Moore E."/>
        </authorList>
    </citation>
    <scope>NUCLEOTIDE SEQUENCE [LARGE SCALE GENOMIC DNA]</scope>
    <source>
        <strain evidence="10 11">CCUG 70867</strain>
    </source>
</reference>
<dbReference type="PRINTS" id="PR00300">
    <property type="entry name" value="CLPPROTEASEA"/>
</dbReference>
<dbReference type="InterPro" id="IPR050130">
    <property type="entry name" value="ClpA_ClpB"/>
</dbReference>
<comment type="caution">
    <text evidence="10">The sequence shown here is derived from an EMBL/GenBank/DDBJ whole genome shotgun (WGS) entry which is preliminary data.</text>
</comment>
<dbReference type="PANTHER" id="PTHR11638:SF18">
    <property type="entry name" value="HEAT SHOCK PROTEIN 104"/>
    <property type="match status" value="1"/>
</dbReference>
<sequence length="749" mass="85288">MTKHYTRLLQEVLDAAKDLAIQKHNYQVDIPHVWTVLTQPQSFALDFYSSLDFDMNEFISLINQEVAKIPVFSQTDPSRFGRQYSQRLRNLLEDAERERVELRDEIVTVEHLILGLFRQQRNPITVFLQKAGIDRDLVCQRLNKVRQGKRAIAAGQESHYQALSKYASSFNQWLAEQPERKVIGRKEEIKDIIRVLSRKEKSNAILIGFPGVGKARVMEGFVRRLAEGDVPENLMGKEVFKLNLASLIAGTKYRGEFEERFQAVLDELVAAKGRVILYIEDIDQIVTAGRTEGSLDAGNLLKPLLVGGQIHIIGTTTFAAYRESFELDQALEGRFQRIRIEEPSQEEALVILQGLRDHYQAFHGVSLSDEALQAAVSLSIRYLSDRYLPDKALDLIDEACAVKKIQPAQEDQGEAVVSREDIAAIVERMTGIKVQGIMDNEREHLLNLDRLLWQKIVGQDTAVQRVSEAILRSRAGIQNPKRPIGSFLFLGPTGVGKTALAKSLAELLFGNELEMVRLDMSEYMEKHAVARLVGPPPGYVGFEEGGQLTEAVRRRLYSIVLLDEIEKAHPDVFNTLLQVLDEGRLTDSKGRTIDFKNTILIMTSNIGSQQILESLQTSQGLTAERKQEVIDLLQHSFRPEFLNRIDETVIFNPLQLSDMVAIVKMMVGQLQERLRHQLIDLRLDEEVYSFLAKEGYHPEFGARPIQRTVMRCLETPLARYLVAQKEQAQMTVRVRLLKDKDRLEFQYWS</sequence>
<dbReference type="CDD" id="cd00009">
    <property type="entry name" value="AAA"/>
    <property type="match status" value="1"/>
</dbReference>
<dbReference type="Pfam" id="PF07724">
    <property type="entry name" value="AAA_2"/>
    <property type="match status" value="1"/>
</dbReference>
<organism evidence="10 11">
    <name type="scientific">Streptococcus panodentis</name>
    <dbReference type="NCBI Taxonomy" id="1581472"/>
    <lineage>
        <taxon>Bacteria</taxon>
        <taxon>Bacillati</taxon>
        <taxon>Bacillota</taxon>
        <taxon>Bacilli</taxon>
        <taxon>Lactobacillales</taxon>
        <taxon>Streptococcaceae</taxon>
        <taxon>Streptococcus</taxon>
    </lineage>
</organism>
<keyword evidence="2 7" id="KW-0547">Nucleotide-binding</keyword>
<dbReference type="PANTHER" id="PTHR11638">
    <property type="entry name" value="ATP-DEPENDENT CLP PROTEASE"/>
    <property type="match status" value="1"/>
</dbReference>
<accession>A0ABS5ATU3</accession>
<dbReference type="InterPro" id="IPR036628">
    <property type="entry name" value="Clp_N_dom_sf"/>
</dbReference>
<dbReference type="InterPro" id="IPR041546">
    <property type="entry name" value="ClpA/ClpB_AAA_lid"/>
</dbReference>
<dbReference type="InterPro" id="IPR028299">
    <property type="entry name" value="ClpA/B_CS2"/>
</dbReference>
<dbReference type="SMART" id="SM01086">
    <property type="entry name" value="ClpB_D2-small"/>
    <property type="match status" value="1"/>
</dbReference>
<evidence type="ECO:0000256" key="1">
    <source>
        <dbReference type="ARBA" id="ARBA00022737"/>
    </source>
</evidence>
<keyword evidence="3 7" id="KW-0067">ATP-binding</keyword>
<dbReference type="RefSeq" id="WP_209550562.1">
    <property type="nucleotide sequence ID" value="NZ_QFAY01000001.1"/>
</dbReference>
<dbReference type="Proteomes" id="UP001519349">
    <property type="component" value="Unassembled WGS sequence"/>
</dbReference>
<evidence type="ECO:0000256" key="3">
    <source>
        <dbReference type="ARBA" id="ARBA00022840"/>
    </source>
</evidence>